<dbReference type="PANTHER" id="PTHR10457:SF35">
    <property type="entry name" value="L-ARABINOKINASE"/>
    <property type="match status" value="1"/>
</dbReference>
<accession>A0AA38FKK0</accession>
<dbReference type="SUPFAM" id="SSF55060">
    <property type="entry name" value="GHMP Kinase, C-terminal domain"/>
    <property type="match status" value="1"/>
</dbReference>
<dbReference type="InterPro" id="IPR036554">
    <property type="entry name" value="GHMP_kinase_C_sf"/>
</dbReference>
<dbReference type="GO" id="GO:0005829">
    <property type="term" value="C:cytosol"/>
    <property type="evidence" value="ECO:0007669"/>
    <property type="project" value="TreeGrafter"/>
</dbReference>
<proteinExistence type="predicted"/>
<dbReference type="PANTHER" id="PTHR10457">
    <property type="entry name" value="MEVALONATE KINASE/GALACTOKINASE"/>
    <property type="match status" value="1"/>
</dbReference>
<evidence type="ECO:0000256" key="1">
    <source>
        <dbReference type="ARBA" id="ARBA00022741"/>
    </source>
</evidence>
<sequence>MISPSSCLHISGESDSFTFDSHQIGSGRNWIWKWLDLEASDCDLLAVSDFRVKSRDTTTPPMMESTQSVGGADYGSVRVGTFMGRQIIKLTASALLSQPSTATTLQECTNGIMRDDFDEYESALLQKEATLDYLCNLPPHRYEANYAKLVPEEMSGKNFMATYGSHNDPVTTIDPKRIYVTKDPTAHPIYENFHVNAFAALLSAASTDEQLSVLGEFLYQSHYSYSKCGLGSDGTDRLVSLVQQMQHTKKNGSERKGTLFGAKIT</sequence>
<dbReference type="OMA" id="HRYEANY"/>
<organism evidence="3 4">
    <name type="scientific">Taxus chinensis</name>
    <name type="common">Chinese yew</name>
    <name type="synonym">Taxus wallichiana var. chinensis</name>
    <dbReference type="NCBI Taxonomy" id="29808"/>
    <lineage>
        <taxon>Eukaryota</taxon>
        <taxon>Viridiplantae</taxon>
        <taxon>Streptophyta</taxon>
        <taxon>Embryophyta</taxon>
        <taxon>Tracheophyta</taxon>
        <taxon>Spermatophyta</taxon>
        <taxon>Pinopsida</taxon>
        <taxon>Pinidae</taxon>
        <taxon>Conifers II</taxon>
        <taxon>Cupressales</taxon>
        <taxon>Taxaceae</taxon>
        <taxon>Taxus</taxon>
    </lineage>
</organism>
<comment type="caution">
    <text evidence="3">The sequence shown here is derived from an EMBL/GenBank/DDBJ whole genome shotgun (WGS) entry which is preliminary data.</text>
</comment>
<gene>
    <name evidence="3" type="ORF">KI387_010271</name>
</gene>
<dbReference type="GO" id="GO:0006012">
    <property type="term" value="P:galactose metabolic process"/>
    <property type="evidence" value="ECO:0007669"/>
    <property type="project" value="TreeGrafter"/>
</dbReference>
<dbReference type="Gene3D" id="3.30.70.890">
    <property type="entry name" value="GHMP kinase, C-terminal domain"/>
    <property type="match status" value="1"/>
</dbReference>
<dbReference type="EMBL" id="JAHRHJ020000008">
    <property type="protein sequence ID" value="KAH9305867.1"/>
    <property type="molecule type" value="Genomic_DNA"/>
</dbReference>
<name>A0AA38FKK0_TAXCH</name>
<keyword evidence="2" id="KW-0067">ATP-binding</keyword>
<reference evidence="3 4" key="1">
    <citation type="journal article" date="2021" name="Nat. Plants">
        <title>The Taxus genome provides insights into paclitaxel biosynthesis.</title>
        <authorList>
            <person name="Xiong X."/>
            <person name="Gou J."/>
            <person name="Liao Q."/>
            <person name="Li Y."/>
            <person name="Zhou Q."/>
            <person name="Bi G."/>
            <person name="Li C."/>
            <person name="Du R."/>
            <person name="Wang X."/>
            <person name="Sun T."/>
            <person name="Guo L."/>
            <person name="Liang H."/>
            <person name="Lu P."/>
            <person name="Wu Y."/>
            <person name="Zhang Z."/>
            <person name="Ro D.K."/>
            <person name="Shang Y."/>
            <person name="Huang S."/>
            <person name="Yan J."/>
        </authorList>
    </citation>
    <scope>NUCLEOTIDE SEQUENCE [LARGE SCALE GENOMIC DNA]</scope>
    <source>
        <strain evidence="3">Ta-2019</strain>
    </source>
</reference>
<keyword evidence="1" id="KW-0547">Nucleotide-binding</keyword>
<evidence type="ECO:0000313" key="3">
    <source>
        <dbReference type="EMBL" id="KAH9305867.1"/>
    </source>
</evidence>
<protein>
    <submittedName>
        <fullName evidence="3">Uncharacterized protein</fullName>
    </submittedName>
</protein>
<dbReference type="Proteomes" id="UP000824469">
    <property type="component" value="Unassembled WGS sequence"/>
</dbReference>
<dbReference type="AlphaFoldDB" id="A0AA38FKK0"/>
<evidence type="ECO:0000313" key="4">
    <source>
        <dbReference type="Proteomes" id="UP000824469"/>
    </source>
</evidence>
<dbReference type="GO" id="GO:0005524">
    <property type="term" value="F:ATP binding"/>
    <property type="evidence" value="ECO:0007669"/>
    <property type="project" value="UniProtKB-KW"/>
</dbReference>
<feature type="non-terminal residue" evidence="3">
    <location>
        <position position="265"/>
    </location>
</feature>
<evidence type="ECO:0000256" key="2">
    <source>
        <dbReference type="ARBA" id="ARBA00022840"/>
    </source>
</evidence>
<keyword evidence="4" id="KW-1185">Reference proteome</keyword>
<dbReference type="GO" id="GO:0004335">
    <property type="term" value="F:galactokinase activity"/>
    <property type="evidence" value="ECO:0007669"/>
    <property type="project" value="TreeGrafter"/>
</dbReference>